<dbReference type="SUPFAM" id="SSF53474">
    <property type="entry name" value="alpha/beta-Hydrolases"/>
    <property type="match status" value="1"/>
</dbReference>
<organism evidence="3 4">
    <name type="scientific">Helobdella robusta</name>
    <name type="common">Californian leech</name>
    <dbReference type="NCBI Taxonomy" id="6412"/>
    <lineage>
        <taxon>Eukaryota</taxon>
        <taxon>Metazoa</taxon>
        <taxon>Spiralia</taxon>
        <taxon>Lophotrochozoa</taxon>
        <taxon>Annelida</taxon>
        <taxon>Clitellata</taxon>
        <taxon>Hirudinea</taxon>
        <taxon>Rhynchobdellida</taxon>
        <taxon>Glossiphoniidae</taxon>
        <taxon>Helobdella</taxon>
    </lineage>
</organism>
<dbReference type="eggNOG" id="KOG1455">
    <property type="taxonomic scope" value="Eukaryota"/>
</dbReference>
<dbReference type="AlphaFoldDB" id="T1EEJ5"/>
<dbReference type="PRINTS" id="PR00111">
    <property type="entry name" value="ABHYDROLASE"/>
</dbReference>
<sequence length="288" mass="32698">MAGPVEALVCCRDSTLTSDHGHQLFCKFWRSSDDKPRRLIFISHGLAEHCQRYDDLAVPLAQHDNFVYAHDHVGHGRSEGDRVHVTDFSIYVDDVIKHIEMLKKEHPGVPCFMFGHSMGGLITILTTLRAPDLLKGIVLSGPAITHDSNIVTPLKTFLAKAVAMIWPQYEFASVGSEVICRDEKVVYYYNEDQLVWHGGIKAKWFSCIMAAMEEVQTRFREIKTPYLLLHGSADQLCSIEGSKMMHANTSSEDKTFKIYEGCYHEVLWEIDGQGKQAIKDVVDWIENR</sequence>
<dbReference type="EMBL" id="KB097700">
    <property type="protein sequence ID" value="ESN91724.1"/>
    <property type="molecule type" value="Genomic_DNA"/>
</dbReference>
<dbReference type="Proteomes" id="UP000015101">
    <property type="component" value="Unassembled WGS sequence"/>
</dbReference>
<evidence type="ECO:0000259" key="1">
    <source>
        <dbReference type="Pfam" id="PF12146"/>
    </source>
</evidence>
<feature type="domain" description="Serine aminopeptidase S33" evidence="1">
    <location>
        <begin position="35"/>
        <end position="270"/>
    </location>
</feature>
<proteinExistence type="predicted"/>
<reference evidence="2 4" key="2">
    <citation type="journal article" date="2013" name="Nature">
        <title>Insights into bilaterian evolution from three spiralian genomes.</title>
        <authorList>
            <person name="Simakov O."/>
            <person name="Marletaz F."/>
            <person name="Cho S.J."/>
            <person name="Edsinger-Gonzales E."/>
            <person name="Havlak P."/>
            <person name="Hellsten U."/>
            <person name="Kuo D.H."/>
            <person name="Larsson T."/>
            <person name="Lv J."/>
            <person name="Arendt D."/>
            <person name="Savage R."/>
            <person name="Osoegawa K."/>
            <person name="de Jong P."/>
            <person name="Grimwood J."/>
            <person name="Chapman J.A."/>
            <person name="Shapiro H."/>
            <person name="Aerts A."/>
            <person name="Otillar R.P."/>
            <person name="Terry A.Y."/>
            <person name="Boore J.L."/>
            <person name="Grigoriev I.V."/>
            <person name="Lindberg D.R."/>
            <person name="Seaver E.C."/>
            <person name="Weisblat D.A."/>
            <person name="Putnam N.H."/>
            <person name="Rokhsar D.S."/>
        </authorList>
    </citation>
    <scope>NUCLEOTIDE SEQUENCE</scope>
</reference>
<dbReference type="RefSeq" id="XP_009030539.1">
    <property type="nucleotide sequence ID" value="XM_009032291.1"/>
</dbReference>
<dbReference type="EnsemblMetazoa" id="HelroT108482">
    <property type="protein sequence ID" value="HelroP108482"/>
    <property type="gene ID" value="HelroG108482"/>
</dbReference>
<name>T1EEJ5_HELRO</name>
<dbReference type="ESTHER" id="helro-t1eej5">
    <property type="family name" value="Monoglyceridelipase_lysophospholip"/>
</dbReference>
<protein>
    <recommendedName>
        <fullName evidence="1">Serine aminopeptidase S33 domain-containing protein</fullName>
    </recommendedName>
</protein>
<evidence type="ECO:0000313" key="3">
    <source>
        <dbReference type="EnsemblMetazoa" id="HelroP108482"/>
    </source>
</evidence>
<dbReference type="KEGG" id="hro:HELRODRAFT_108482"/>
<gene>
    <name evidence="3" type="primary">20194997</name>
    <name evidence="2" type="ORF">HELRODRAFT_108482</name>
</gene>
<evidence type="ECO:0000313" key="2">
    <source>
        <dbReference type="EMBL" id="ESN91724.1"/>
    </source>
</evidence>
<dbReference type="InterPro" id="IPR029058">
    <property type="entry name" value="AB_hydrolase_fold"/>
</dbReference>
<dbReference type="PANTHER" id="PTHR11614">
    <property type="entry name" value="PHOSPHOLIPASE-RELATED"/>
    <property type="match status" value="1"/>
</dbReference>
<dbReference type="OrthoDB" id="2498029at2759"/>
<dbReference type="CTD" id="20194997"/>
<dbReference type="InParanoid" id="T1EEJ5"/>
<dbReference type="FunFam" id="3.40.50.1820:FF:000117">
    <property type="entry name" value="Monoglyceride lipase, putative"/>
    <property type="match status" value="1"/>
</dbReference>
<dbReference type="InterPro" id="IPR000073">
    <property type="entry name" value="AB_hydrolase_1"/>
</dbReference>
<dbReference type="STRING" id="6412.T1EEJ5"/>
<evidence type="ECO:0000313" key="4">
    <source>
        <dbReference type="Proteomes" id="UP000015101"/>
    </source>
</evidence>
<dbReference type="InterPro" id="IPR051044">
    <property type="entry name" value="MAG_DAG_Lipase"/>
</dbReference>
<reference evidence="3" key="3">
    <citation type="submission" date="2015-06" db="UniProtKB">
        <authorList>
            <consortium name="EnsemblMetazoa"/>
        </authorList>
    </citation>
    <scope>IDENTIFICATION</scope>
</reference>
<dbReference type="GO" id="GO:0016020">
    <property type="term" value="C:membrane"/>
    <property type="evidence" value="ECO:0000318"/>
    <property type="project" value="GO_Central"/>
</dbReference>
<dbReference type="Pfam" id="PF12146">
    <property type="entry name" value="Hydrolase_4"/>
    <property type="match status" value="1"/>
</dbReference>
<dbReference type="OMA" id="GFNDYSR"/>
<dbReference type="GO" id="GO:0047372">
    <property type="term" value="F:monoacylglycerol lipase activity"/>
    <property type="evidence" value="ECO:0000318"/>
    <property type="project" value="GO_Central"/>
</dbReference>
<reference evidence="4" key="1">
    <citation type="submission" date="2012-12" db="EMBL/GenBank/DDBJ databases">
        <authorList>
            <person name="Hellsten U."/>
            <person name="Grimwood J."/>
            <person name="Chapman J.A."/>
            <person name="Shapiro H."/>
            <person name="Aerts A."/>
            <person name="Otillar R.P."/>
            <person name="Terry A.Y."/>
            <person name="Boore J.L."/>
            <person name="Simakov O."/>
            <person name="Marletaz F."/>
            <person name="Cho S.-J."/>
            <person name="Edsinger-Gonzales E."/>
            <person name="Havlak P."/>
            <person name="Kuo D.-H."/>
            <person name="Larsson T."/>
            <person name="Lv J."/>
            <person name="Arendt D."/>
            <person name="Savage R."/>
            <person name="Osoegawa K."/>
            <person name="de Jong P."/>
            <person name="Lindberg D.R."/>
            <person name="Seaver E.C."/>
            <person name="Weisblat D.A."/>
            <person name="Putnam N.H."/>
            <person name="Grigoriev I.V."/>
            <person name="Rokhsar D.S."/>
        </authorList>
    </citation>
    <scope>NUCLEOTIDE SEQUENCE</scope>
</reference>
<keyword evidence="4" id="KW-1185">Reference proteome</keyword>
<dbReference type="HOGENOM" id="CLU_026209_7_1_1"/>
<dbReference type="InterPro" id="IPR022742">
    <property type="entry name" value="Hydrolase_4"/>
</dbReference>
<dbReference type="Gene3D" id="3.40.50.1820">
    <property type="entry name" value="alpha/beta hydrolase"/>
    <property type="match status" value="1"/>
</dbReference>
<accession>T1EEJ5</accession>
<dbReference type="GeneID" id="20194997"/>
<dbReference type="EMBL" id="AMQM01002174">
    <property type="status" value="NOT_ANNOTATED_CDS"/>
    <property type="molecule type" value="Genomic_DNA"/>
</dbReference>